<evidence type="ECO:0000256" key="7">
    <source>
        <dbReference type="PIRSR" id="PIRSR006019-2"/>
    </source>
</evidence>
<feature type="binding site" evidence="7">
    <location>
        <position position="78"/>
    </location>
    <ligand>
        <name>Zn(2+)</name>
        <dbReference type="ChEBI" id="CHEBI:29105"/>
        <note>catalytic</note>
    </ligand>
</feature>
<evidence type="ECO:0000256" key="4">
    <source>
        <dbReference type="ARBA" id="ARBA00022801"/>
    </source>
</evidence>
<dbReference type="PROSITE" id="PS00903">
    <property type="entry name" value="CYT_DCMP_DEAMINASES_1"/>
    <property type="match status" value="1"/>
</dbReference>
<dbReference type="InterPro" id="IPR016193">
    <property type="entry name" value="Cytidine_deaminase-like"/>
</dbReference>
<dbReference type="GO" id="GO:0005737">
    <property type="term" value="C:cytoplasm"/>
    <property type="evidence" value="ECO:0007669"/>
    <property type="project" value="TreeGrafter"/>
</dbReference>
<proteinExistence type="inferred from homology"/>
<comment type="similarity">
    <text evidence="2">Belongs to the cytidine and deoxycytidylate deaminase family.</text>
</comment>
<dbReference type="InterPro" id="IPR016192">
    <property type="entry name" value="APOBEC/CMP_deaminase_Zn-bd"/>
</dbReference>
<dbReference type="Gene3D" id="3.40.140.10">
    <property type="entry name" value="Cytidine Deaminase, domain 2"/>
    <property type="match status" value="1"/>
</dbReference>
<organism evidence="9">
    <name type="scientific">Desulfofervidus auxilii</name>
    <dbReference type="NCBI Taxonomy" id="1621989"/>
    <lineage>
        <taxon>Bacteria</taxon>
        <taxon>Pseudomonadati</taxon>
        <taxon>Thermodesulfobacteriota</taxon>
        <taxon>Candidatus Desulfofervidia</taxon>
        <taxon>Candidatus Desulfofervidales</taxon>
        <taxon>Candidatus Desulfofervidaceae</taxon>
        <taxon>Candidatus Desulfofervidus</taxon>
    </lineage>
</organism>
<keyword evidence="5 7" id="KW-0862">Zinc</keyword>
<dbReference type="Proteomes" id="UP000885706">
    <property type="component" value="Unassembled WGS sequence"/>
</dbReference>
<dbReference type="PANTHER" id="PTHR11086">
    <property type="entry name" value="DEOXYCYTIDYLATE DEAMINASE-RELATED"/>
    <property type="match status" value="1"/>
</dbReference>
<evidence type="ECO:0000256" key="6">
    <source>
        <dbReference type="PIRSR" id="PIRSR006019-1"/>
    </source>
</evidence>
<dbReference type="AlphaFoldDB" id="A0A7V0IAD5"/>
<reference evidence="9" key="1">
    <citation type="journal article" date="2020" name="mSystems">
        <title>Genome- and Community-Level Interaction Insights into Carbon Utilization and Element Cycling Functions of Hydrothermarchaeota in Hydrothermal Sediment.</title>
        <authorList>
            <person name="Zhou Z."/>
            <person name="Liu Y."/>
            <person name="Xu W."/>
            <person name="Pan J."/>
            <person name="Luo Z.H."/>
            <person name="Li M."/>
        </authorList>
    </citation>
    <scope>NUCLEOTIDE SEQUENCE [LARGE SCALE GENOMIC DNA]</scope>
    <source>
        <strain evidence="9">HyVt-113</strain>
    </source>
</reference>
<dbReference type="Pfam" id="PF00383">
    <property type="entry name" value="dCMP_cyt_deam_1"/>
    <property type="match status" value="1"/>
</dbReference>
<dbReference type="GO" id="GO:0004132">
    <property type="term" value="F:dCMP deaminase activity"/>
    <property type="evidence" value="ECO:0007669"/>
    <property type="project" value="InterPro"/>
</dbReference>
<sequence>MKRPSWDEYFLKIAALVSERSTCLRHHVGAVIVKNKRIVTTGYNGAPSGMKDCLELGCLRDQNNIPSGKMHEICRATHAEQNAIIQAGLLGVSIKDGTMYCTHPPCILCAKMIVNAGIKRYVTYGDYPDEDAKKLLKEAGIE</sequence>
<dbReference type="PANTHER" id="PTHR11086:SF18">
    <property type="entry name" value="DEOXYCYTIDYLATE DEAMINASE"/>
    <property type="match status" value="1"/>
</dbReference>
<accession>A0A7V0IAD5</accession>
<protein>
    <submittedName>
        <fullName evidence="9">Cytidine deaminase</fullName>
    </submittedName>
</protein>
<evidence type="ECO:0000256" key="1">
    <source>
        <dbReference type="ARBA" id="ARBA00001947"/>
    </source>
</evidence>
<feature type="active site" description="Proton donor" evidence="6">
    <location>
        <position position="80"/>
    </location>
</feature>
<dbReference type="PIRSF" id="PIRSF006019">
    <property type="entry name" value="dCMP_deaminase"/>
    <property type="match status" value="1"/>
</dbReference>
<dbReference type="PROSITE" id="PS51747">
    <property type="entry name" value="CYT_DCMP_DEAMINASES_2"/>
    <property type="match status" value="1"/>
</dbReference>
<dbReference type="SUPFAM" id="SSF53927">
    <property type="entry name" value="Cytidine deaminase-like"/>
    <property type="match status" value="1"/>
</dbReference>
<comment type="cofactor">
    <cofactor evidence="1 7">
        <name>Zn(2+)</name>
        <dbReference type="ChEBI" id="CHEBI:29105"/>
    </cofactor>
</comment>
<dbReference type="InterPro" id="IPR002125">
    <property type="entry name" value="CMP_dCMP_dom"/>
</dbReference>
<evidence type="ECO:0000259" key="8">
    <source>
        <dbReference type="PROSITE" id="PS51747"/>
    </source>
</evidence>
<feature type="domain" description="CMP/dCMP-type deaminase" evidence="8">
    <location>
        <begin position="5"/>
        <end position="142"/>
    </location>
</feature>
<keyword evidence="3 7" id="KW-0479">Metal-binding</keyword>
<dbReference type="EMBL" id="DQWQ01000106">
    <property type="protein sequence ID" value="HDD35644.1"/>
    <property type="molecule type" value="Genomic_DNA"/>
</dbReference>
<feature type="binding site" evidence="7">
    <location>
        <position position="109"/>
    </location>
    <ligand>
        <name>Zn(2+)</name>
        <dbReference type="ChEBI" id="CHEBI:29105"/>
        <note>catalytic</note>
    </ligand>
</feature>
<dbReference type="CDD" id="cd01286">
    <property type="entry name" value="deoxycytidylate_deaminase"/>
    <property type="match status" value="1"/>
</dbReference>
<feature type="non-terminal residue" evidence="9">
    <location>
        <position position="142"/>
    </location>
</feature>
<keyword evidence="4" id="KW-0378">Hydrolase</keyword>
<dbReference type="InterPro" id="IPR016473">
    <property type="entry name" value="dCMP_deaminase"/>
</dbReference>
<evidence type="ECO:0000256" key="5">
    <source>
        <dbReference type="ARBA" id="ARBA00022833"/>
    </source>
</evidence>
<dbReference type="InterPro" id="IPR035105">
    <property type="entry name" value="Deoxycytidylate_deaminase_dom"/>
</dbReference>
<gene>
    <name evidence="9" type="ORF">ENF30_02460</name>
</gene>
<name>A0A7V0IAD5_DESA2</name>
<evidence type="ECO:0000313" key="9">
    <source>
        <dbReference type="EMBL" id="HDD35644.1"/>
    </source>
</evidence>
<dbReference type="InterPro" id="IPR015517">
    <property type="entry name" value="dCMP_deaminase-rel"/>
</dbReference>
<comment type="caution">
    <text evidence="9">The sequence shown here is derived from an EMBL/GenBank/DDBJ whole genome shotgun (WGS) entry which is preliminary data.</text>
</comment>
<evidence type="ECO:0000256" key="2">
    <source>
        <dbReference type="ARBA" id="ARBA00006576"/>
    </source>
</evidence>
<feature type="binding site" evidence="7">
    <location>
        <position position="106"/>
    </location>
    <ligand>
        <name>Zn(2+)</name>
        <dbReference type="ChEBI" id="CHEBI:29105"/>
        <note>catalytic</note>
    </ligand>
</feature>
<evidence type="ECO:0000256" key="3">
    <source>
        <dbReference type="ARBA" id="ARBA00022723"/>
    </source>
</evidence>
<dbReference type="GO" id="GO:0006220">
    <property type="term" value="P:pyrimidine nucleotide metabolic process"/>
    <property type="evidence" value="ECO:0007669"/>
    <property type="project" value="InterPro"/>
</dbReference>
<dbReference type="GO" id="GO:0008270">
    <property type="term" value="F:zinc ion binding"/>
    <property type="evidence" value="ECO:0007669"/>
    <property type="project" value="InterPro"/>
</dbReference>